<organism evidence="2 3">
    <name type="scientific">Achromobacter seleniivolatilans</name>
    <dbReference type="NCBI Taxonomy" id="3047478"/>
    <lineage>
        <taxon>Bacteria</taxon>
        <taxon>Pseudomonadati</taxon>
        <taxon>Pseudomonadota</taxon>
        <taxon>Betaproteobacteria</taxon>
        <taxon>Burkholderiales</taxon>
        <taxon>Alcaligenaceae</taxon>
        <taxon>Achromobacter</taxon>
    </lineage>
</organism>
<name>A0ABY9LW42_9BURK</name>
<keyword evidence="2" id="KW-0032">Aminotransferase</keyword>
<dbReference type="NCBIfam" id="NF005698">
    <property type="entry name" value="PRK07508.1"/>
    <property type="match status" value="1"/>
</dbReference>
<dbReference type="GO" id="GO:0046820">
    <property type="term" value="F:4-amino-4-deoxychorismate synthase activity"/>
    <property type="evidence" value="ECO:0007669"/>
    <property type="project" value="UniProtKB-EC"/>
</dbReference>
<dbReference type="RefSeq" id="WP_306937483.1">
    <property type="nucleotide sequence ID" value="NZ_CP132976.1"/>
</dbReference>
<gene>
    <name evidence="2" type="ORF">RAS12_17370</name>
</gene>
<dbReference type="InterPro" id="IPR005802">
    <property type="entry name" value="ADC_synth_comp_1"/>
</dbReference>
<protein>
    <submittedName>
        <fullName evidence="2">Aminodeoxychorismate synthase component I</fullName>
        <ecNumber evidence="2">2.6.1.85</ecNumber>
    </submittedName>
</protein>
<dbReference type="SUPFAM" id="SSF56322">
    <property type="entry name" value="ADC synthase"/>
    <property type="match status" value="1"/>
</dbReference>
<accession>A0ABY9LW42</accession>
<dbReference type="PRINTS" id="PR00095">
    <property type="entry name" value="ANTSNTHASEI"/>
</dbReference>
<keyword evidence="2" id="KW-0808">Transferase</keyword>
<dbReference type="InterPro" id="IPR005801">
    <property type="entry name" value="ADC_synthase"/>
</dbReference>
<dbReference type="EC" id="2.6.1.85" evidence="2"/>
<dbReference type="Gene3D" id="3.60.120.10">
    <property type="entry name" value="Anthranilate synthase"/>
    <property type="match status" value="1"/>
</dbReference>
<reference evidence="2 3" key="1">
    <citation type="submission" date="2023-08" db="EMBL/GenBank/DDBJ databases">
        <title>Achromobacter seleniivolatilans sp. nov., isolated from seleniferous soil.</title>
        <authorList>
            <person name="Zhang S."/>
            <person name="Li K."/>
            <person name="Peng J."/>
            <person name="Zhao Q."/>
            <person name="Wang H."/>
            <person name="Guo Y."/>
        </authorList>
    </citation>
    <scope>NUCLEOTIDE SEQUENCE [LARGE SCALE GENOMIC DNA]</scope>
    <source>
        <strain evidence="2 3">R39</strain>
    </source>
</reference>
<sequence length="378" mass="41534">MECRFEDRLAGRALRFEGFCSRIEARAASEVAPALAAIEAARQQGRWVALLLDYELGEWLLPEATQPAPAGPWAPPRDDGKARLTALVFERKVDEAPWDAPDAGCAPAAISLPAPRMTEADYVRQIDAIRGLIGDGELYQVNFTQPLDLQYQGDAATLYRRIAARNPVAHGAFIQDGARTVLSFSPELFVRREGPRLTTRPMKGTAPRHPDPIEDERLGQELLASEKNRAENLMIVDLLRNDLGRLAQPGSVQVDALFSLERYPTVWTMTSTVSARAEDASLEDVLRALFPCGSITGAPKVAAMRRIRQMETAPRGLYCGSVGWLAPDGDFSLNVAIRTLVLDQSGHGVYSVGGGIVHDSNPAEEWQECHWKARILRA</sequence>
<dbReference type="PANTHER" id="PTHR11236:SF50">
    <property type="entry name" value="AMINODEOXYCHORISMATE SYNTHASE COMPONENT 1"/>
    <property type="match status" value="1"/>
</dbReference>
<dbReference type="InterPro" id="IPR019999">
    <property type="entry name" value="Anth_synth_I-like"/>
</dbReference>
<evidence type="ECO:0000313" key="2">
    <source>
        <dbReference type="EMBL" id="WMD18409.1"/>
    </source>
</evidence>
<proteinExistence type="predicted"/>
<dbReference type="NCBIfam" id="TIGR00553">
    <property type="entry name" value="pabB"/>
    <property type="match status" value="1"/>
</dbReference>
<dbReference type="EMBL" id="CP132976">
    <property type="protein sequence ID" value="WMD18409.1"/>
    <property type="molecule type" value="Genomic_DNA"/>
</dbReference>
<dbReference type="InterPro" id="IPR015890">
    <property type="entry name" value="Chorismate_C"/>
</dbReference>
<dbReference type="Proteomes" id="UP001234798">
    <property type="component" value="Chromosome"/>
</dbReference>
<keyword evidence="3" id="KW-1185">Reference proteome</keyword>
<evidence type="ECO:0000313" key="3">
    <source>
        <dbReference type="Proteomes" id="UP001234798"/>
    </source>
</evidence>
<evidence type="ECO:0000259" key="1">
    <source>
        <dbReference type="Pfam" id="PF00425"/>
    </source>
</evidence>
<dbReference type="PANTHER" id="PTHR11236">
    <property type="entry name" value="AMINOBENZOATE/ANTHRANILATE SYNTHASE"/>
    <property type="match status" value="1"/>
</dbReference>
<feature type="domain" description="Chorismate-utilising enzyme C-terminal" evidence="1">
    <location>
        <begin position="119"/>
        <end position="372"/>
    </location>
</feature>
<dbReference type="Pfam" id="PF00425">
    <property type="entry name" value="Chorismate_bind"/>
    <property type="match status" value="1"/>
</dbReference>